<accession>A0A1M4XM29</accession>
<evidence type="ECO:0000259" key="12">
    <source>
        <dbReference type="Pfam" id="PF07715"/>
    </source>
</evidence>
<keyword evidence="7 8" id="KW-0998">Cell outer membrane</keyword>
<dbReference type="InterPro" id="IPR012910">
    <property type="entry name" value="Plug_dom"/>
</dbReference>
<dbReference type="RefSeq" id="WP_073193543.1">
    <property type="nucleotide sequence ID" value="NZ_FQTW01000009.1"/>
</dbReference>
<dbReference type="InterPro" id="IPR000531">
    <property type="entry name" value="Beta-barrel_TonB"/>
</dbReference>
<dbReference type="InterPro" id="IPR008969">
    <property type="entry name" value="CarboxyPept-like_regulatory"/>
</dbReference>
<evidence type="ECO:0000256" key="4">
    <source>
        <dbReference type="ARBA" id="ARBA00022692"/>
    </source>
</evidence>
<name>A0A1M4XM29_9FLAO</name>
<dbReference type="STRING" id="1155689.SAMN05444278_10974"/>
<feature type="domain" description="TonB-dependent receptor-like beta-barrel" evidence="11">
    <location>
        <begin position="299"/>
        <end position="749"/>
    </location>
</feature>
<dbReference type="AlphaFoldDB" id="A0A1M4XM29"/>
<dbReference type="PANTHER" id="PTHR30069:SF57">
    <property type="entry name" value="TONB-DEPENDENT RECEPTOR"/>
    <property type="match status" value="1"/>
</dbReference>
<keyword evidence="13" id="KW-0675">Receptor</keyword>
<proteinExistence type="inferred from homology"/>
<feature type="signal peptide" evidence="10">
    <location>
        <begin position="1"/>
        <end position="24"/>
    </location>
</feature>
<protein>
    <submittedName>
        <fullName evidence="13">Outer membrane receptor for ferrienterochelin and colicins</fullName>
    </submittedName>
</protein>
<dbReference type="GO" id="GO:0044718">
    <property type="term" value="P:siderophore transmembrane transport"/>
    <property type="evidence" value="ECO:0007669"/>
    <property type="project" value="TreeGrafter"/>
</dbReference>
<evidence type="ECO:0000256" key="1">
    <source>
        <dbReference type="ARBA" id="ARBA00004571"/>
    </source>
</evidence>
<keyword evidence="3 8" id="KW-1134">Transmembrane beta strand</keyword>
<feature type="chain" id="PRO_5012567359" evidence="10">
    <location>
        <begin position="25"/>
        <end position="787"/>
    </location>
</feature>
<keyword evidence="10" id="KW-0732">Signal</keyword>
<evidence type="ECO:0000256" key="10">
    <source>
        <dbReference type="SAM" id="SignalP"/>
    </source>
</evidence>
<dbReference type="Proteomes" id="UP000184462">
    <property type="component" value="Unassembled WGS sequence"/>
</dbReference>
<evidence type="ECO:0000256" key="7">
    <source>
        <dbReference type="ARBA" id="ARBA00023237"/>
    </source>
</evidence>
<comment type="subcellular location">
    <subcellularLocation>
        <location evidence="1 8">Cell outer membrane</location>
        <topology evidence="1 8">Multi-pass membrane protein</topology>
    </subcellularLocation>
</comment>
<evidence type="ECO:0000256" key="3">
    <source>
        <dbReference type="ARBA" id="ARBA00022452"/>
    </source>
</evidence>
<evidence type="ECO:0000313" key="13">
    <source>
        <dbReference type="EMBL" id="SHE94491.1"/>
    </source>
</evidence>
<dbReference type="SUPFAM" id="SSF49464">
    <property type="entry name" value="Carboxypeptidase regulatory domain-like"/>
    <property type="match status" value="1"/>
</dbReference>
<keyword evidence="4 8" id="KW-0812">Transmembrane</keyword>
<evidence type="ECO:0000256" key="5">
    <source>
        <dbReference type="ARBA" id="ARBA00023077"/>
    </source>
</evidence>
<organism evidence="13 14">
    <name type="scientific">Psychroflexus salarius</name>
    <dbReference type="NCBI Taxonomy" id="1155689"/>
    <lineage>
        <taxon>Bacteria</taxon>
        <taxon>Pseudomonadati</taxon>
        <taxon>Bacteroidota</taxon>
        <taxon>Flavobacteriia</taxon>
        <taxon>Flavobacteriales</taxon>
        <taxon>Flavobacteriaceae</taxon>
        <taxon>Psychroflexus</taxon>
    </lineage>
</organism>
<keyword evidence="2 8" id="KW-0813">Transport</keyword>
<dbReference type="InterPro" id="IPR036942">
    <property type="entry name" value="Beta-barrel_TonB_sf"/>
</dbReference>
<sequence>MIKFRLLALLLVFLGSTASSQNLAEISGRISTTSGEVIPFANVYFKDTTIGASSNIDGEFKLQHTPGTYQLVINAQGYTSFTKQVKLSLEQPIQLDVVLSEDALGLDEVVISATRNRVKRRDAPVVVSTVGPKLFNATQSLSLADGLQFSPGLRVENNCQNCGFTQVRLNGLDGSYTQILVNSRPIFSSLLGVYGLEQIPSNIIDRVEVVRSGGSALYGSNAIAGTVNVITKDPVLNTWEIGSNLSYIDGQAFDRLLNFNSSSVANDLKSGVTFFGNYRNRQSYDANSDGFTEIVELTNTTFGSNAYFKPTNLSRIGLNLTAIREYRRGGDRLELAPQFTDVTEELDHDTFIGGIDYTLNSADQTKTLELFTSVSHTNRQSYYGGLGGGRTAQDSISANNAFGTTKDLAWVNGAKFSKTFDSQDVLTTGVDINHSRTEDEILGYNRLIDQEVNTYAAYGQYQWNINSRLEALIGARLDYIAVDGLYQVETISRSVDLDQTALSPRLTLNYKWTDKIRLRAGYARGFRAPQAFNEDLHVAGVGGEQQFVILSEELETEYSDAFTASINLSEIKQQQQYDVLVEGFYTQLNNPFTIISTGSSLPNGSLLEEVRNGSGARVYGTNIELKYSPNPVYRFQLGATYQQTAYEETQLLYEAPPASGEADVFIDSFVRNPDWYGFFTANFKPSEAFNIDLTGNLTGEMEVPRVVNSNGLIQLNESPVFFDLNLKFEKHWDVSDLFMVTLSGGVRNLFNSYQDDFDRGATRDSEYIYGPGLPRTVFVGLKFGKLH</sequence>
<evidence type="ECO:0000313" key="14">
    <source>
        <dbReference type="Proteomes" id="UP000184462"/>
    </source>
</evidence>
<evidence type="ECO:0000256" key="2">
    <source>
        <dbReference type="ARBA" id="ARBA00022448"/>
    </source>
</evidence>
<feature type="domain" description="TonB-dependent receptor plug" evidence="12">
    <location>
        <begin position="120"/>
        <end position="226"/>
    </location>
</feature>
<dbReference type="InterPro" id="IPR039426">
    <property type="entry name" value="TonB-dep_rcpt-like"/>
</dbReference>
<dbReference type="Gene3D" id="2.170.130.10">
    <property type="entry name" value="TonB-dependent receptor, plug domain"/>
    <property type="match status" value="1"/>
</dbReference>
<dbReference type="GO" id="GO:0009279">
    <property type="term" value="C:cell outer membrane"/>
    <property type="evidence" value="ECO:0007669"/>
    <property type="project" value="UniProtKB-SubCell"/>
</dbReference>
<keyword evidence="5 9" id="KW-0798">TonB box</keyword>
<dbReference type="Pfam" id="PF07715">
    <property type="entry name" value="Plug"/>
    <property type="match status" value="1"/>
</dbReference>
<dbReference type="Gene3D" id="2.40.170.20">
    <property type="entry name" value="TonB-dependent receptor, beta-barrel domain"/>
    <property type="match status" value="1"/>
</dbReference>
<evidence type="ECO:0000259" key="11">
    <source>
        <dbReference type="Pfam" id="PF00593"/>
    </source>
</evidence>
<dbReference type="PROSITE" id="PS52016">
    <property type="entry name" value="TONB_DEPENDENT_REC_3"/>
    <property type="match status" value="1"/>
</dbReference>
<dbReference type="PANTHER" id="PTHR30069">
    <property type="entry name" value="TONB-DEPENDENT OUTER MEMBRANE RECEPTOR"/>
    <property type="match status" value="1"/>
</dbReference>
<keyword evidence="6 8" id="KW-0472">Membrane</keyword>
<dbReference type="Pfam" id="PF00593">
    <property type="entry name" value="TonB_dep_Rec_b-barrel"/>
    <property type="match status" value="1"/>
</dbReference>
<dbReference type="SUPFAM" id="SSF56935">
    <property type="entry name" value="Porins"/>
    <property type="match status" value="1"/>
</dbReference>
<dbReference type="InterPro" id="IPR037066">
    <property type="entry name" value="Plug_dom_sf"/>
</dbReference>
<evidence type="ECO:0000256" key="6">
    <source>
        <dbReference type="ARBA" id="ARBA00023136"/>
    </source>
</evidence>
<keyword evidence="14" id="KW-1185">Reference proteome</keyword>
<dbReference type="EMBL" id="FQTW01000009">
    <property type="protein sequence ID" value="SHE94491.1"/>
    <property type="molecule type" value="Genomic_DNA"/>
</dbReference>
<evidence type="ECO:0000256" key="9">
    <source>
        <dbReference type="RuleBase" id="RU003357"/>
    </source>
</evidence>
<dbReference type="Gene3D" id="2.60.40.1120">
    <property type="entry name" value="Carboxypeptidase-like, regulatory domain"/>
    <property type="match status" value="1"/>
</dbReference>
<dbReference type="GO" id="GO:0015344">
    <property type="term" value="F:siderophore uptake transmembrane transporter activity"/>
    <property type="evidence" value="ECO:0007669"/>
    <property type="project" value="TreeGrafter"/>
</dbReference>
<comment type="similarity">
    <text evidence="8 9">Belongs to the TonB-dependent receptor family.</text>
</comment>
<dbReference type="Pfam" id="PF13715">
    <property type="entry name" value="CarbopepD_reg_2"/>
    <property type="match status" value="1"/>
</dbReference>
<evidence type="ECO:0000256" key="8">
    <source>
        <dbReference type="PROSITE-ProRule" id="PRU01360"/>
    </source>
</evidence>
<gene>
    <name evidence="13" type="ORF">SAMN05444278_10974</name>
</gene>
<reference evidence="13 14" key="1">
    <citation type="submission" date="2016-11" db="EMBL/GenBank/DDBJ databases">
        <authorList>
            <person name="Jaros S."/>
            <person name="Januszkiewicz K."/>
            <person name="Wedrychowicz H."/>
        </authorList>
    </citation>
    <scope>NUCLEOTIDE SEQUENCE [LARGE SCALE GENOMIC DNA]</scope>
    <source>
        <strain evidence="13 14">DSM 25661</strain>
    </source>
</reference>